<dbReference type="InParanoid" id="A0A1C7NAY9"/>
<dbReference type="Gene3D" id="2.60.120.650">
    <property type="entry name" value="Cupin"/>
    <property type="match status" value="1"/>
</dbReference>
<dbReference type="OrthoDB" id="298344at2759"/>
<evidence type="ECO:0000313" key="3">
    <source>
        <dbReference type="EMBL" id="OBZ86138.1"/>
    </source>
</evidence>
<organism evidence="3 4">
    <name type="scientific">Choanephora cucurbitarum</name>
    <dbReference type="NCBI Taxonomy" id="101091"/>
    <lineage>
        <taxon>Eukaryota</taxon>
        <taxon>Fungi</taxon>
        <taxon>Fungi incertae sedis</taxon>
        <taxon>Mucoromycota</taxon>
        <taxon>Mucoromycotina</taxon>
        <taxon>Mucoromycetes</taxon>
        <taxon>Mucorales</taxon>
        <taxon>Mucorineae</taxon>
        <taxon>Choanephoraceae</taxon>
        <taxon>Choanephoroideae</taxon>
        <taxon>Choanephora</taxon>
    </lineage>
</organism>
<dbReference type="STRING" id="101091.A0A1C7NAY9"/>
<dbReference type="SUPFAM" id="SSF51197">
    <property type="entry name" value="Clavaminate synthase-like"/>
    <property type="match status" value="1"/>
</dbReference>
<accession>A0A1C7NAY9</accession>
<dbReference type="SMART" id="SM00558">
    <property type="entry name" value="JmjC"/>
    <property type="match status" value="1"/>
</dbReference>
<gene>
    <name evidence="3" type="ORF">A0J61_05812</name>
</gene>
<evidence type="ECO:0000259" key="2">
    <source>
        <dbReference type="PROSITE" id="PS51184"/>
    </source>
</evidence>
<dbReference type="PANTHER" id="PTHR12480">
    <property type="entry name" value="ARGININE DEMETHYLASE AND LYSYL-HYDROXYLASE JMJD"/>
    <property type="match status" value="1"/>
</dbReference>
<dbReference type="AlphaFoldDB" id="A0A1C7NAY9"/>
<name>A0A1C7NAY9_9FUNG</name>
<dbReference type="GO" id="GO:0005737">
    <property type="term" value="C:cytoplasm"/>
    <property type="evidence" value="ECO:0007669"/>
    <property type="project" value="TreeGrafter"/>
</dbReference>
<feature type="domain" description="JmjC" evidence="2">
    <location>
        <begin position="139"/>
        <end position="329"/>
    </location>
</feature>
<dbReference type="InterPro" id="IPR003347">
    <property type="entry name" value="JmjC_dom"/>
</dbReference>
<evidence type="ECO:0000256" key="1">
    <source>
        <dbReference type="SAM" id="MobiDB-lite"/>
    </source>
</evidence>
<dbReference type="EMBL" id="LUGH01000325">
    <property type="protein sequence ID" value="OBZ86138.1"/>
    <property type="molecule type" value="Genomic_DNA"/>
</dbReference>
<sequence length="663" mass="76943">MTKCHLIDTEKDLPCQYEAATRIDFLDFTSESLRLFVQQHCIERGKPLVVSNMHKSDGWKQDIFDIQKLKEYCGDLEIEVDLRKQNTTKKVKLELGGYLEALQQKYDLEGKAPYVYKKPTIPIDNIYAKDVICPDEYGIALKEFLPEFLLPQGNNDLFTFLPDRFKAENLMCYVGQDMTGTPIHRDLCGTMGHNVMTMASEDAFAEWLIVENQYRDELACLIDPEEDDHQRNFRHKGGNKRQAKRTISDSHHVTKSSFMESDRAWLNYDKILKAKFKVQVIVQRKGDLVIIPSRAYHQVRNHGVSVKIAWNRITSQTLTYAFQDQLPLYHIVNRPEVYKCKAIVMFTLREWNRQLVDLVHDLANQSKWIPILCYGPEFFLESSNQLLDVFLKQVILPELLFDGDDQGIIADAPEEVCTVKCDFCHSDVFCHYYHCDLCDQYDLCLDCYSIGRGCQHITSMQMYKGPESIMNAVKLYLDYVKNINLAFHQEVIPNLSLEVLRNKPSHKFANLATTCRRIERHRRLNPNSFNILHCNHCLATTTVSELGEQGIGLSSIFKRNKCPNALSQTEEDRVNFYTCLECTKKCNLCMPLEVTRGSLRDYDLVYYLHPSHDERNWGGFIDLDVKKTCDIPQILRKTRNTSNRGRNPNQGSDQKLPKRIRQQ</sequence>
<dbReference type="PANTHER" id="PTHR12480:SF35">
    <property type="entry name" value="TRANSCRIPTION FACTOR JUMONJI, JMJC DOMAIN-CONTAINING PROTEIN"/>
    <property type="match status" value="1"/>
</dbReference>
<proteinExistence type="predicted"/>
<keyword evidence="4" id="KW-1185">Reference proteome</keyword>
<feature type="region of interest" description="Disordered" evidence="1">
    <location>
        <begin position="636"/>
        <end position="663"/>
    </location>
</feature>
<reference evidence="3 4" key="1">
    <citation type="submission" date="2016-03" db="EMBL/GenBank/DDBJ databases">
        <title>Choanephora cucurbitarum.</title>
        <authorList>
            <person name="Min B."/>
            <person name="Park H."/>
            <person name="Park J.-H."/>
            <person name="Shin H.-D."/>
            <person name="Choi I.-G."/>
        </authorList>
    </citation>
    <scope>NUCLEOTIDE SEQUENCE [LARGE SCALE GENOMIC DNA]</scope>
    <source>
        <strain evidence="3 4">KUS-F28377</strain>
    </source>
</reference>
<dbReference type="PROSITE" id="PS51184">
    <property type="entry name" value="JMJC"/>
    <property type="match status" value="1"/>
</dbReference>
<dbReference type="Proteomes" id="UP000093000">
    <property type="component" value="Unassembled WGS sequence"/>
</dbReference>
<protein>
    <recommendedName>
        <fullName evidence="2">JmjC domain-containing protein</fullName>
    </recommendedName>
</protein>
<dbReference type="InterPro" id="IPR050910">
    <property type="entry name" value="JMJD6_ArgDemeth/LysHydrox"/>
</dbReference>
<comment type="caution">
    <text evidence="3">The sequence shown here is derived from an EMBL/GenBank/DDBJ whole genome shotgun (WGS) entry which is preliminary data.</text>
</comment>
<feature type="compositionally biased region" description="Polar residues" evidence="1">
    <location>
        <begin position="640"/>
        <end position="653"/>
    </location>
</feature>
<evidence type="ECO:0000313" key="4">
    <source>
        <dbReference type="Proteomes" id="UP000093000"/>
    </source>
</evidence>
<dbReference type="SUPFAM" id="SSF57850">
    <property type="entry name" value="RING/U-box"/>
    <property type="match status" value="1"/>
</dbReference>
<dbReference type="Pfam" id="PF02373">
    <property type="entry name" value="JmjC"/>
    <property type="match status" value="1"/>
</dbReference>